<dbReference type="SMART" id="SM00304">
    <property type="entry name" value="HAMP"/>
    <property type="match status" value="1"/>
</dbReference>
<accession>A0ABR9ZMC1</accession>
<evidence type="ECO:0000313" key="14">
    <source>
        <dbReference type="Proteomes" id="UP000614200"/>
    </source>
</evidence>
<dbReference type="CDD" id="cd18773">
    <property type="entry name" value="PDC1_HK_sensor"/>
    <property type="match status" value="1"/>
</dbReference>
<evidence type="ECO:0000256" key="2">
    <source>
        <dbReference type="ARBA" id="ARBA00022475"/>
    </source>
</evidence>
<dbReference type="PROSITE" id="PS50885">
    <property type="entry name" value="HAMP"/>
    <property type="match status" value="1"/>
</dbReference>
<feature type="domain" description="HAMP" evidence="12">
    <location>
        <begin position="334"/>
        <end position="389"/>
    </location>
</feature>
<gene>
    <name evidence="13" type="ORF">ISU02_00705</name>
</gene>
<name>A0ABR9ZMC1_9FIRM</name>
<evidence type="ECO:0000256" key="5">
    <source>
        <dbReference type="ARBA" id="ARBA00022989"/>
    </source>
</evidence>
<keyword evidence="2" id="KW-1003">Cell membrane</keyword>
<dbReference type="RefSeq" id="WP_194699858.1">
    <property type="nucleotide sequence ID" value="NZ_JADKNH010000001.1"/>
</dbReference>
<dbReference type="SUPFAM" id="SSF103190">
    <property type="entry name" value="Sensory domain-like"/>
    <property type="match status" value="1"/>
</dbReference>
<evidence type="ECO:0000256" key="1">
    <source>
        <dbReference type="ARBA" id="ARBA00004651"/>
    </source>
</evidence>
<evidence type="ECO:0000256" key="10">
    <source>
        <dbReference type="SAM" id="Phobius"/>
    </source>
</evidence>
<keyword evidence="14" id="KW-1185">Reference proteome</keyword>
<dbReference type="Gene3D" id="1.10.287.950">
    <property type="entry name" value="Methyl-accepting chemotaxis protein"/>
    <property type="match status" value="1"/>
</dbReference>
<dbReference type="Pfam" id="PF02743">
    <property type="entry name" value="dCache_1"/>
    <property type="match status" value="1"/>
</dbReference>
<dbReference type="Gene3D" id="3.30.450.20">
    <property type="entry name" value="PAS domain"/>
    <property type="match status" value="2"/>
</dbReference>
<dbReference type="SUPFAM" id="SSF58104">
    <property type="entry name" value="Methyl-accepting chemotaxis protein (MCP) signaling domain"/>
    <property type="match status" value="1"/>
</dbReference>
<dbReference type="Gene3D" id="1.10.8.500">
    <property type="entry name" value="HAMP domain in histidine kinase"/>
    <property type="match status" value="1"/>
</dbReference>
<comment type="caution">
    <text evidence="13">The sequence shown here is derived from an EMBL/GenBank/DDBJ whole genome shotgun (WGS) entry which is preliminary data.</text>
</comment>
<reference evidence="13 14" key="1">
    <citation type="submission" date="2020-11" db="EMBL/GenBank/DDBJ databases">
        <title>Fusibacter basophilias sp. nov.</title>
        <authorList>
            <person name="Qiu D."/>
        </authorList>
    </citation>
    <scope>NUCLEOTIDE SEQUENCE [LARGE SCALE GENOMIC DNA]</scope>
    <source>
        <strain evidence="13 14">Q10-2</strain>
    </source>
</reference>
<dbReference type="PROSITE" id="PS50111">
    <property type="entry name" value="CHEMOTAXIS_TRANSDUC_2"/>
    <property type="match status" value="1"/>
</dbReference>
<dbReference type="EMBL" id="JADKNH010000001">
    <property type="protein sequence ID" value="MBF4691612.1"/>
    <property type="molecule type" value="Genomic_DNA"/>
</dbReference>
<comment type="subcellular location">
    <subcellularLocation>
        <location evidence="1">Cell membrane</location>
        <topology evidence="1">Multi-pass membrane protein</topology>
    </subcellularLocation>
</comment>
<dbReference type="Proteomes" id="UP000614200">
    <property type="component" value="Unassembled WGS sequence"/>
</dbReference>
<keyword evidence="4 10" id="KW-0812">Transmembrane</keyword>
<dbReference type="InterPro" id="IPR004089">
    <property type="entry name" value="MCPsignal_dom"/>
</dbReference>
<feature type="transmembrane region" description="Helical" evidence="10">
    <location>
        <begin position="315"/>
        <end position="332"/>
    </location>
</feature>
<dbReference type="Pfam" id="PF00015">
    <property type="entry name" value="MCPsignal"/>
    <property type="match status" value="1"/>
</dbReference>
<evidence type="ECO:0000256" key="9">
    <source>
        <dbReference type="PROSITE-ProRule" id="PRU00284"/>
    </source>
</evidence>
<protein>
    <submittedName>
        <fullName evidence="13">Methyl-accepting chemotaxis protein</fullName>
    </submittedName>
</protein>
<keyword evidence="3" id="KW-0145">Chemotaxis</keyword>
<feature type="domain" description="Methyl-accepting transducer" evidence="11">
    <location>
        <begin position="401"/>
        <end position="645"/>
    </location>
</feature>
<organism evidence="13 14">
    <name type="scientific">Fusibacter ferrireducens</name>
    <dbReference type="NCBI Taxonomy" id="2785058"/>
    <lineage>
        <taxon>Bacteria</taxon>
        <taxon>Bacillati</taxon>
        <taxon>Bacillota</taxon>
        <taxon>Clostridia</taxon>
        <taxon>Eubacteriales</taxon>
        <taxon>Eubacteriales Family XII. Incertae Sedis</taxon>
        <taxon>Fusibacter</taxon>
    </lineage>
</organism>
<evidence type="ECO:0000256" key="6">
    <source>
        <dbReference type="ARBA" id="ARBA00023136"/>
    </source>
</evidence>
<evidence type="ECO:0000256" key="8">
    <source>
        <dbReference type="ARBA" id="ARBA00029447"/>
    </source>
</evidence>
<dbReference type="InterPro" id="IPR029151">
    <property type="entry name" value="Sensor-like_sf"/>
</dbReference>
<dbReference type="InterPro" id="IPR003660">
    <property type="entry name" value="HAMP_dom"/>
</dbReference>
<keyword evidence="6 10" id="KW-0472">Membrane</keyword>
<evidence type="ECO:0000313" key="13">
    <source>
        <dbReference type="EMBL" id="MBF4691612.1"/>
    </source>
</evidence>
<keyword evidence="7 9" id="KW-0807">Transducer</keyword>
<dbReference type="PANTHER" id="PTHR32089">
    <property type="entry name" value="METHYL-ACCEPTING CHEMOTAXIS PROTEIN MCPB"/>
    <property type="match status" value="1"/>
</dbReference>
<evidence type="ECO:0000259" key="11">
    <source>
        <dbReference type="PROSITE" id="PS50111"/>
    </source>
</evidence>
<dbReference type="PANTHER" id="PTHR32089:SF112">
    <property type="entry name" value="LYSOZYME-LIKE PROTEIN-RELATED"/>
    <property type="match status" value="1"/>
</dbReference>
<dbReference type="SMART" id="SM00283">
    <property type="entry name" value="MA"/>
    <property type="match status" value="1"/>
</dbReference>
<evidence type="ECO:0000256" key="7">
    <source>
        <dbReference type="ARBA" id="ARBA00023224"/>
    </source>
</evidence>
<evidence type="ECO:0000256" key="3">
    <source>
        <dbReference type="ARBA" id="ARBA00022500"/>
    </source>
</evidence>
<keyword evidence="5 10" id="KW-1133">Transmembrane helix</keyword>
<dbReference type="InterPro" id="IPR033479">
    <property type="entry name" value="dCache_1"/>
</dbReference>
<proteinExistence type="inferred from homology"/>
<sequence>MKSIRTQLITITLALITVLFFLSNLINGYYFSKEYEKELLENNMTLATIISDQVNAFIDKAYVLSEAVAINHDVSTFNAASQVDMLKNIASKNDYFDLLYIQGIDGMQTARSSGTLGDRSNRWWFKQMLANEKPFVSKSYFSLSGNMPVTSIILPIYNDQNQLNGVMGADLKLDALQEIVDKLSVGSKFAYIMDGEGVVIAHPDRMQVSELYNYVKGHKTILKLDSNGEVVKDEKGNQLTEEQPIDIPDALKRITASALEGESGVEIYTDQEDRAVISAYSSIELPGESQKWAVITVESQKEAMNFIYNSYKRNGLIGLILLAIAAVMLSIMSKTISIPIKKSSEYLNTIANGDFRVEINPRYLNRKDEIGIIVGSIDRMKESLKILVDSIKSDSRDIEIHVDRVKTDMHELKLNLEEVSSTTEELAASMEETAAASDQMSTTSHEIERSVHSLADRAQQGAQVAGEISLRAEKTQQDVLEAQKKAQWMLKKTKVQLESAIQESKVVDQINILSESIMKITDQTNLLALNAAIEAARAGEAGRGFSVVADEIRNLAEQSKNTVLEIQEITTKVISSVANLSESSNDLLTYVSTDIDQDYKGMLEVADSYNEDATHVEALVGEFSATSEALLASVESILATIDGISNAANEGANGTTDIAMKVSDINQSSSEMIIKIEASKQNVEHLLSETDNFKL</sequence>
<evidence type="ECO:0000259" key="12">
    <source>
        <dbReference type="PROSITE" id="PS50885"/>
    </source>
</evidence>
<evidence type="ECO:0000256" key="4">
    <source>
        <dbReference type="ARBA" id="ARBA00022692"/>
    </source>
</evidence>
<dbReference type="CDD" id="cd06225">
    <property type="entry name" value="HAMP"/>
    <property type="match status" value="1"/>
</dbReference>
<comment type="similarity">
    <text evidence="8">Belongs to the methyl-accepting chemotaxis (MCP) protein family.</text>
</comment>